<name>A0A098BJY0_9NOCA</name>
<dbReference type="eggNOG" id="COG1512">
    <property type="taxonomic scope" value="Bacteria"/>
</dbReference>
<dbReference type="Pfam" id="PF17174">
    <property type="entry name" value="DUF5130"/>
    <property type="match status" value="1"/>
</dbReference>
<gene>
    <name evidence="1" type="ORF">RHRU231_420104</name>
</gene>
<reference evidence="1 2" key="1">
    <citation type="journal article" date="2014" name="Genome Announc.">
        <title>Draft Genome Sequence of Propane- and Butane-Oxidizing Actinobacterium Rhodococcus ruber IEGM 231.</title>
        <authorList>
            <person name="Ivshina I.B."/>
            <person name="Kuyukina M.S."/>
            <person name="Krivoruchko A.V."/>
            <person name="Barbe V."/>
            <person name="Fischer C."/>
        </authorList>
    </citation>
    <scope>NUCLEOTIDE SEQUENCE [LARGE SCALE GENOMIC DNA]</scope>
</reference>
<evidence type="ECO:0000313" key="1">
    <source>
        <dbReference type="EMBL" id="CDZ88555.1"/>
    </source>
</evidence>
<dbReference type="RefSeq" id="WP_026138056.1">
    <property type="nucleotide sequence ID" value="NZ_CP023714.1"/>
</dbReference>
<sequence>MASGDVMHSRTAVAPAELPYGAALTSSGRISRTRVLDGLFEGPPFSDRDMIALDDALTEATRATKVRFNVYVADAADPAITTDAVFPTTPESSNSVLIAVYPNQRAIEIRSGRGVADRVDNRIAQLGVTAAISSFGQGDLIDGIVSAIRVMANAITAP</sequence>
<evidence type="ECO:0000313" key="2">
    <source>
        <dbReference type="Proteomes" id="UP000042997"/>
    </source>
</evidence>
<organism evidence="1 2">
    <name type="scientific">Rhodococcus ruber</name>
    <dbReference type="NCBI Taxonomy" id="1830"/>
    <lineage>
        <taxon>Bacteria</taxon>
        <taxon>Bacillati</taxon>
        <taxon>Actinomycetota</taxon>
        <taxon>Actinomycetes</taxon>
        <taxon>Mycobacteriales</taxon>
        <taxon>Nocardiaceae</taxon>
        <taxon>Rhodococcus</taxon>
    </lineage>
</organism>
<dbReference type="AlphaFoldDB" id="A0A098BJY0"/>
<dbReference type="Gene3D" id="3.10.310.50">
    <property type="match status" value="1"/>
</dbReference>
<protein>
    <submittedName>
        <fullName evidence="1">Uncharacterized protein</fullName>
    </submittedName>
</protein>
<accession>A0A098BJY0</accession>
<dbReference type="EMBL" id="CCSD01000053">
    <property type="protein sequence ID" value="CDZ88555.1"/>
    <property type="molecule type" value="Genomic_DNA"/>
</dbReference>
<dbReference type="GeneID" id="66835354"/>
<dbReference type="Proteomes" id="UP000042997">
    <property type="component" value="Unassembled WGS sequence"/>
</dbReference>
<proteinExistence type="predicted"/>
<dbReference type="InterPro" id="IPR033437">
    <property type="entry name" value="DUF5130"/>
</dbReference>